<reference evidence="9 10" key="2">
    <citation type="journal article" date="2013" name="PLoS ONE">
        <title>Whole genome mapping and re-organization of the nuclear and mitochondrial genomes of Babesia microti isolates.</title>
        <authorList>
            <person name="Cornillot E."/>
            <person name="Dassouli A."/>
            <person name="Garg A."/>
            <person name="Pachikara N."/>
            <person name="Randazzo S."/>
            <person name="Depoix D."/>
            <person name="Carcy B."/>
            <person name="Delbecq S."/>
            <person name="Frutos R."/>
            <person name="Silva J.C."/>
            <person name="Sutton R."/>
            <person name="Krause P.J."/>
            <person name="Mamoun C.B."/>
        </authorList>
    </citation>
    <scope>NUCLEOTIDE SEQUENCE [LARGE SCALE GENOMIC DNA]</scope>
    <source>
        <strain evidence="9 10">RI</strain>
    </source>
</reference>
<dbReference type="AlphaFoldDB" id="A0A1R4A9U7"/>
<keyword evidence="1" id="KW-0479">Metal-binding</keyword>
<dbReference type="GO" id="GO:0003682">
    <property type="term" value="F:chromatin binding"/>
    <property type="evidence" value="ECO:0007669"/>
    <property type="project" value="TreeGrafter"/>
</dbReference>
<dbReference type="OrthoDB" id="270417at2759"/>
<dbReference type="SUPFAM" id="SSF57850">
    <property type="entry name" value="RING/U-box"/>
    <property type="match status" value="1"/>
</dbReference>
<dbReference type="EMBL" id="FO082872">
    <property type="protein sequence ID" value="SJK85771.1"/>
    <property type="molecule type" value="Genomic_DNA"/>
</dbReference>
<dbReference type="Pfam" id="PF00249">
    <property type="entry name" value="Myb_DNA-binding"/>
    <property type="match status" value="1"/>
</dbReference>
<keyword evidence="10" id="KW-1185">Reference proteome</keyword>
<dbReference type="PROSITE" id="PS50135">
    <property type="entry name" value="ZF_ZZ_2"/>
    <property type="match status" value="1"/>
</dbReference>
<dbReference type="SMART" id="SM00717">
    <property type="entry name" value="SANT"/>
    <property type="match status" value="1"/>
</dbReference>
<dbReference type="Pfam" id="PF00569">
    <property type="entry name" value="ZZ"/>
    <property type="match status" value="1"/>
</dbReference>
<feature type="domain" description="Myb-like" evidence="6">
    <location>
        <begin position="212"/>
        <end position="264"/>
    </location>
</feature>
<dbReference type="InterPro" id="IPR043145">
    <property type="entry name" value="Znf_ZZ_sf"/>
</dbReference>
<evidence type="ECO:0000256" key="5">
    <source>
        <dbReference type="SAM" id="MobiDB-lite"/>
    </source>
</evidence>
<evidence type="ECO:0000313" key="10">
    <source>
        <dbReference type="Proteomes" id="UP000002899"/>
    </source>
</evidence>
<evidence type="ECO:0000256" key="3">
    <source>
        <dbReference type="ARBA" id="ARBA00022833"/>
    </source>
</evidence>
<evidence type="ECO:0000259" key="7">
    <source>
        <dbReference type="PROSITE" id="PS50135"/>
    </source>
</evidence>
<dbReference type="InterPro" id="IPR009057">
    <property type="entry name" value="Homeodomain-like_sf"/>
</dbReference>
<dbReference type="Gene3D" id="3.30.60.90">
    <property type="match status" value="1"/>
</dbReference>
<dbReference type="Gene3D" id="1.10.10.60">
    <property type="entry name" value="Homeodomain-like"/>
    <property type="match status" value="1"/>
</dbReference>
<feature type="domain" description="SANT" evidence="8">
    <location>
        <begin position="208"/>
        <end position="268"/>
    </location>
</feature>
<protein>
    <submittedName>
        <fullName evidence="9">Transcriptional adapter ADA2b</fullName>
    </submittedName>
</protein>
<feature type="region of interest" description="Disordered" evidence="5">
    <location>
        <begin position="1"/>
        <end position="107"/>
    </location>
</feature>
<dbReference type="CDD" id="cd00167">
    <property type="entry name" value="SANT"/>
    <property type="match status" value="1"/>
</dbReference>
<name>A0A1R4A9U7_BABMR</name>
<dbReference type="GO" id="GO:0003713">
    <property type="term" value="F:transcription coactivator activity"/>
    <property type="evidence" value="ECO:0007669"/>
    <property type="project" value="TreeGrafter"/>
</dbReference>
<dbReference type="GO" id="GO:0006338">
    <property type="term" value="P:chromatin remodeling"/>
    <property type="evidence" value="ECO:0007669"/>
    <property type="project" value="TreeGrafter"/>
</dbReference>
<dbReference type="RefSeq" id="XP_021337994.1">
    <property type="nucleotide sequence ID" value="XM_021483025.1"/>
</dbReference>
<evidence type="ECO:0000256" key="4">
    <source>
        <dbReference type="PROSITE-ProRule" id="PRU00228"/>
    </source>
</evidence>
<accession>A0A1R4A9U7</accession>
<evidence type="ECO:0000256" key="1">
    <source>
        <dbReference type="ARBA" id="ARBA00022723"/>
    </source>
</evidence>
<dbReference type="PANTHER" id="PTHR12374:SF20">
    <property type="entry name" value="TRANSCRIPTIONAL ADAPTER 2-ALPHA"/>
    <property type="match status" value="1"/>
</dbReference>
<evidence type="ECO:0000313" key="9">
    <source>
        <dbReference type="EMBL" id="SJK85771.1"/>
    </source>
</evidence>
<sequence length="891" mass="102018">MPSQKYKSVTKSRFGGFYNRKNSNNSVVGLGNKYDEESNQNSHSEMENESYVTDSMEFDDNSIAKSNNGIKNISSDHTPSGSVDSSIYSETERNGKSQNVKTEANEPQEKLDNYFSKHLKLDIKGNSTYSMWKLNPETGDSEFDPGPNAIDFYCNYCKTSLPLGRVRIHCVECPDYDLCVQCACHGSADQGHLPSHKYIPIGPNKFFLFTKNWTADEEIVLLEGIGKYGFGNWKQVSDMIYDVIGQSEMVKSPQECEAHYNEVYLRSKFAPFPDISKVESLPSSNDTSVINKKILSTEIEKEINDYTKESNLSGNAFYKDAMEPSMSHPEYLPSAWEPNLVNISMPFSSSSSGNFTTTFQGVQPFRRELEDEHDNDAELLIKDLEFDPTDTPAEIQLKLRLVELYNSRLDERIFRKLHILHRSFPLHTYPSAAPTYQTFKSNWFDCFRINHRDLSDENELKVANEIAPLFRFQNKEFHLKMVKLLILRNDIMKRLDKLKEWSRLGLYNINEIKQFERINIEFGNTSKGSRRFFRRPPQTGLMIENDSLSLDLSAVFKNDFKLSEKQFESLLDSISSLPPPETPLQNENFVLEPVCNATIQMMNTHTKNLRGDDPQPFVATKRITRPEHFEQLAPLFTETLSESNQRIIVYQKNGFTEGHITQACQKFTRNKLQRLKEITQPLPLAGLALDTKCDVEICILKTHQFGQFRATLYKVNQAEHHKDPAGLSGSKRKRLNKNVSDTTEFFKSIQPQIKVKNDLIGIYYKPERASWVAETGDLPGARGKLRRILFSIHKLGFEYAYFCAVQRRAKTLWDCYFSNNPQPQVDNTVLSVFEHYSSWCKAIRATKFNAPACTIMNSKLASQIALYLTENNLGGMDCNIGMGDITLPHSH</sequence>
<dbReference type="SMART" id="SM00291">
    <property type="entry name" value="ZnF_ZZ"/>
    <property type="match status" value="1"/>
</dbReference>
<dbReference type="SUPFAM" id="SSF46689">
    <property type="entry name" value="Homeodomain-like"/>
    <property type="match status" value="1"/>
</dbReference>
<evidence type="ECO:0000259" key="6">
    <source>
        <dbReference type="PROSITE" id="PS50090"/>
    </source>
</evidence>
<dbReference type="InterPro" id="IPR041983">
    <property type="entry name" value="ADA2-like_ZZ"/>
</dbReference>
<dbReference type="CDD" id="cd02335">
    <property type="entry name" value="ZZ_ADA2"/>
    <property type="match status" value="1"/>
</dbReference>
<gene>
    <name evidence="9" type="ORF">BMR1_02g00140</name>
</gene>
<dbReference type="InterPro" id="IPR055141">
    <property type="entry name" value="TADA2A_B-like_dom"/>
</dbReference>
<reference evidence="9 10" key="3">
    <citation type="journal article" date="2016" name="Sci. Rep.">
        <title>Genome-wide diversity and gene expression profiling of Babesia microti isolates identify polymorphic genes that mediate host-pathogen interactions.</title>
        <authorList>
            <person name="Silva J.C."/>
            <person name="Cornillot E."/>
            <person name="McCracken C."/>
            <person name="Usmani-Brown S."/>
            <person name="Dwivedi A."/>
            <person name="Ifeonu O.O."/>
            <person name="Crabtree J."/>
            <person name="Gotia H.T."/>
            <person name="Virji A.Z."/>
            <person name="Reynes C."/>
            <person name="Colinge J."/>
            <person name="Kumar V."/>
            <person name="Lawres L."/>
            <person name="Pazzi J.E."/>
            <person name="Pablo J.V."/>
            <person name="Hung C."/>
            <person name="Brancato J."/>
            <person name="Kumari P."/>
            <person name="Orvis J."/>
            <person name="Tretina K."/>
            <person name="Chibucos M."/>
            <person name="Ott S."/>
            <person name="Sadzewicz L."/>
            <person name="Sengamalay N."/>
            <person name="Shetty A.C."/>
            <person name="Su Q."/>
            <person name="Tallon L."/>
            <person name="Fraser C.M."/>
            <person name="Frutos R."/>
            <person name="Molina D.M."/>
            <person name="Krause P.J."/>
            <person name="Ben Mamoun C."/>
        </authorList>
    </citation>
    <scope>NUCLEOTIDE SEQUENCE [LARGE SCALE GENOMIC DNA]</scope>
    <source>
        <strain evidence="9 10">RI</strain>
    </source>
</reference>
<feature type="compositionally biased region" description="Polar residues" evidence="5">
    <location>
        <begin position="1"/>
        <end position="11"/>
    </location>
</feature>
<proteinExistence type="predicted"/>
<dbReference type="GO" id="GO:0005634">
    <property type="term" value="C:nucleus"/>
    <property type="evidence" value="ECO:0007669"/>
    <property type="project" value="TreeGrafter"/>
</dbReference>
<dbReference type="PROSITE" id="PS51293">
    <property type="entry name" value="SANT"/>
    <property type="match status" value="1"/>
</dbReference>
<dbReference type="KEGG" id="bmic:BMR1_02g00140"/>
<dbReference type="Pfam" id="PF22941">
    <property type="entry name" value="TADA2A-like_3rd"/>
    <property type="match status" value="1"/>
</dbReference>
<evidence type="ECO:0000259" key="8">
    <source>
        <dbReference type="PROSITE" id="PS51293"/>
    </source>
</evidence>
<dbReference type="InterPro" id="IPR000433">
    <property type="entry name" value="Znf_ZZ"/>
</dbReference>
<keyword evidence="3" id="KW-0862">Zinc</keyword>
<dbReference type="Proteomes" id="UP000002899">
    <property type="component" value="Chromosome II"/>
</dbReference>
<feature type="compositionally biased region" description="Polar residues" evidence="5">
    <location>
        <begin position="63"/>
        <end position="89"/>
    </location>
</feature>
<dbReference type="InterPro" id="IPR017884">
    <property type="entry name" value="SANT_dom"/>
</dbReference>
<dbReference type="GO" id="GO:0008270">
    <property type="term" value="F:zinc ion binding"/>
    <property type="evidence" value="ECO:0007669"/>
    <property type="project" value="UniProtKB-KW"/>
</dbReference>
<dbReference type="GeneID" id="24423818"/>
<feature type="domain" description="ZZ-type" evidence="7">
    <location>
        <begin position="149"/>
        <end position="206"/>
    </location>
</feature>
<dbReference type="InterPro" id="IPR001005">
    <property type="entry name" value="SANT/Myb"/>
</dbReference>
<evidence type="ECO:0000256" key="2">
    <source>
        <dbReference type="ARBA" id="ARBA00022771"/>
    </source>
</evidence>
<dbReference type="PROSITE" id="PS50090">
    <property type="entry name" value="MYB_LIKE"/>
    <property type="match status" value="1"/>
</dbReference>
<dbReference type="PANTHER" id="PTHR12374">
    <property type="entry name" value="TRANSCRIPTIONAL ADAPTOR 2 ADA2 -RELATED"/>
    <property type="match status" value="1"/>
</dbReference>
<reference evidence="9 10" key="1">
    <citation type="journal article" date="2012" name="Nucleic Acids Res.">
        <title>Sequencing of the smallest Apicomplexan genome from the human pathogen Babesia microti.</title>
        <authorList>
            <person name="Cornillot E."/>
            <person name="Hadj-Kaddour K."/>
            <person name="Dassouli A."/>
            <person name="Noel B."/>
            <person name="Ranwez V."/>
            <person name="Vacherie B."/>
            <person name="Augagneur Y."/>
            <person name="Bres V."/>
            <person name="Duclos A."/>
            <person name="Randazzo S."/>
            <person name="Carcy B."/>
            <person name="Debierre-Grockiego F."/>
            <person name="Delbecq S."/>
            <person name="Moubri-Menage K."/>
            <person name="Shams-Eldin H."/>
            <person name="Usmani-Brown S."/>
            <person name="Bringaud F."/>
            <person name="Wincker P."/>
            <person name="Vivares C.P."/>
            <person name="Schwarz R.T."/>
            <person name="Schetters T.P."/>
            <person name="Krause P.J."/>
            <person name="Gorenflot A."/>
            <person name="Berry V."/>
            <person name="Barbe V."/>
            <person name="Ben Mamoun C."/>
        </authorList>
    </citation>
    <scope>NUCLEOTIDE SEQUENCE [LARGE SCALE GENOMIC DNA]</scope>
    <source>
        <strain evidence="9 10">RI</strain>
    </source>
</reference>
<organism evidence="9 10">
    <name type="scientific">Babesia microti (strain RI)</name>
    <dbReference type="NCBI Taxonomy" id="1133968"/>
    <lineage>
        <taxon>Eukaryota</taxon>
        <taxon>Sar</taxon>
        <taxon>Alveolata</taxon>
        <taxon>Apicomplexa</taxon>
        <taxon>Aconoidasida</taxon>
        <taxon>Piroplasmida</taxon>
        <taxon>Babesiidae</taxon>
        <taxon>Babesia</taxon>
    </lineage>
</organism>
<dbReference type="VEuPathDB" id="PiroplasmaDB:BMR1_02g00140"/>
<keyword evidence="2 4" id="KW-0863">Zinc-finger</keyword>
<dbReference type="GO" id="GO:0006357">
    <property type="term" value="P:regulation of transcription by RNA polymerase II"/>
    <property type="evidence" value="ECO:0007669"/>
    <property type="project" value="TreeGrafter"/>
</dbReference>